<dbReference type="GO" id="GO:0008832">
    <property type="term" value="F:dGTPase activity"/>
    <property type="evidence" value="ECO:0007669"/>
    <property type="project" value="TreeGrafter"/>
</dbReference>
<feature type="non-terminal residue" evidence="2">
    <location>
        <position position="248"/>
    </location>
</feature>
<evidence type="ECO:0000313" key="2">
    <source>
        <dbReference type="EMBL" id="SVD10845.1"/>
    </source>
</evidence>
<dbReference type="InterPro" id="IPR006674">
    <property type="entry name" value="HD_domain"/>
</dbReference>
<dbReference type="InterPro" id="IPR003607">
    <property type="entry name" value="HD/PDEase_dom"/>
</dbReference>
<dbReference type="CDD" id="cd00077">
    <property type="entry name" value="HDc"/>
    <property type="match status" value="1"/>
</dbReference>
<dbReference type="PANTHER" id="PTHR11373">
    <property type="entry name" value="DEOXYNUCLEOSIDE TRIPHOSPHATE TRIPHOSPHOHYDROLASE"/>
    <property type="match status" value="1"/>
</dbReference>
<gene>
    <name evidence="2" type="ORF">METZ01_LOCUS363699</name>
</gene>
<evidence type="ECO:0000259" key="1">
    <source>
        <dbReference type="SMART" id="SM00471"/>
    </source>
</evidence>
<dbReference type="GO" id="GO:0006203">
    <property type="term" value="P:dGTP catabolic process"/>
    <property type="evidence" value="ECO:0007669"/>
    <property type="project" value="TreeGrafter"/>
</dbReference>
<reference evidence="2" key="1">
    <citation type="submission" date="2018-05" db="EMBL/GenBank/DDBJ databases">
        <authorList>
            <person name="Lanie J.A."/>
            <person name="Ng W.-L."/>
            <person name="Kazmierczak K.M."/>
            <person name="Andrzejewski T.M."/>
            <person name="Davidsen T.M."/>
            <person name="Wayne K.J."/>
            <person name="Tettelin H."/>
            <person name="Glass J.I."/>
            <person name="Rusch D."/>
            <person name="Podicherti R."/>
            <person name="Tsui H.-C.T."/>
            <person name="Winkler M.E."/>
        </authorList>
    </citation>
    <scope>NUCLEOTIDE SEQUENCE</scope>
</reference>
<dbReference type="PANTHER" id="PTHR11373:SF4">
    <property type="entry name" value="DEOXYNUCLEOSIDE TRIPHOSPHATE TRIPHOSPHOHYDROLASE SAMHD1"/>
    <property type="match status" value="1"/>
</dbReference>
<feature type="domain" description="HD/PDEase" evidence="1">
    <location>
        <begin position="57"/>
        <end position="199"/>
    </location>
</feature>
<accession>A0A382SMZ3</accession>
<name>A0A382SMZ3_9ZZZZ</name>
<dbReference type="SUPFAM" id="SSF109604">
    <property type="entry name" value="HD-domain/PDEase-like"/>
    <property type="match status" value="1"/>
</dbReference>
<dbReference type="InterPro" id="IPR050135">
    <property type="entry name" value="dGTPase-like"/>
</dbReference>
<dbReference type="AlphaFoldDB" id="A0A382SMZ3"/>
<proteinExistence type="predicted"/>
<dbReference type="Gene3D" id="1.10.3210.10">
    <property type="entry name" value="Hypothetical protein af1432"/>
    <property type="match status" value="1"/>
</dbReference>
<dbReference type="Pfam" id="PF01966">
    <property type="entry name" value="HD"/>
    <property type="match status" value="1"/>
</dbReference>
<dbReference type="EMBL" id="UINC01130038">
    <property type="protein sequence ID" value="SVD10845.1"/>
    <property type="molecule type" value="Genomic_DNA"/>
</dbReference>
<sequence>MAISHPLLDDDGKAIRDPIWGYVHIPAPLLALVDTEDFQRLRNISQLGFVHLVYPGARHSRFEHSLGVYHLAKQFLQRLLESDPPLELADEDIRVFLAATLLHDLGHYPFSHTLEELTPFFVSHEQRARRLIEDPKGEVYRVLRDELQVDPARVANVIDYEGADRKIPDRDLLLANILSGTLDPDKIDYLLRDSMFCGVPFGESVNRDRLIAAIRYDSTRRRLAITSKGVSAVESLVFTNYLMYRNVY</sequence>
<dbReference type="SMART" id="SM00471">
    <property type="entry name" value="HDc"/>
    <property type="match status" value="1"/>
</dbReference>
<organism evidence="2">
    <name type="scientific">marine metagenome</name>
    <dbReference type="NCBI Taxonomy" id="408172"/>
    <lineage>
        <taxon>unclassified sequences</taxon>
        <taxon>metagenomes</taxon>
        <taxon>ecological metagenomes</taxon>
    </lineage>
</organism>
<protein>
    <recommendedName>
        <fullName evidence="1">HD/PDEase domain-containing protein</fullName>
    </recommendedName>
</protein>